<dbReference type="EMBL" id="BTPE01000002">
    <property type="protein sequence ID" value="GMQ32455.1"/>
    <property type="molecule type" value="Genomic_DNA"/>
</dbReference>
<accession>A0ABQ6PYU1</accession>
<dbReference type="Proteomes" id="UP001307705">
    <property type="component" value="Unassembled WGS sequence"/>
</dbReference>
<keyword evidence="1" id="KW-0472">Membrane</keyword>
<feature type="transmembrane region" description="Helical" evidence="1">
    <location>
        <begin position="44"/>
        <end position="61"/>
    </location>
</feature>
<feature type="transmembrane region" description="Helical" evidence="1">
    <location>
        <begin position="68"/>
        <end position="86"/>
    </location>
</feature>
<evidence type="ECO:0000256" key="1">
    <source>
        <dbReference type="SAM" id="Phobius"/>
    </source>
</evidence>
<keyword evidence="1" id="KW-1133">Transmembrane helix</keyword>
<protein>
    <recommendedName>
        <fullName evidence="4">DoxX family protein</fullName>
    </recommendedName>
</protein>
<proteinExistence type="predicted"/>
<keyword evidence="1" id="KW-0812">Transmembrane</keyword>
<reference evidence="2 3" key="1">
    <citation type="submission" date="2023-08" db="EMBL/GenBank/DDBJ databases">
        <title>Draft genome sequence of Algoriphagus taiwanensis.</title>
        <authorList>
            <person name="Takatani N."/>
            <person name="Hosokawa M."/>
            <person name="Sawabe T."/>
        </authorList>
    </citation>
    <scope>NUCLEOTIDE SEQUENCE [LARGE SCALE GENOMIC DNA]</scope>
    <source>
        <strain evidence="2 3">JCM 19755</strain>
    </source>
</reference>
<evidence type="ECO:0000313" key="3">
    <source>
        <dbReference type="Proteomes" id="UP001307705"/>
    </source>
</evidence>
<feature type="transmembrane region" description="Helical" evidence="1">
    <location>
        <begin position="98"/>
        <end position="116"/>
    </location>
</feature>
<sequence>MEKLLNLGRWLFPLSFLMYVGLHFGQPEIGASFVPTWLPGPLFWNYFCGVCILAFIVSALLRKYDKLSTLLMTLYVFLMILLVHIPRAVESENDMLNIFRNIMVIGALLVYAKYVTKDHRIVG</sequence>
<comment type="caution">
    <text evidence="2">The sequence shown here is derived from an EMBL/GenBank/DDBJ whole genome shotgun (WGS) entry which is preliminary data.</text>
</comment>
<name>A0ABQ6PYU1_9BACT</name>
<keyword evidence="3" id="KW-1185">Reference proteome</keyword>
<feature type="transmembrane region" description="Helical" evidence="1">
    <location>
        <begin position="7"/>
        <end position="24"/>
    </location>
</feature>
<organism evidence="2 3">
    <name type="scientific">Algoriphagus taiwanensis</name>
    <dbReference type="NCBI Taxonomy" id="1445656"/>
    <lineage>
        <taxon>Bacteria</taxon>
        <taxon>Pseudomonadati</taxon>
        <taxon>Bacteroidota</taxon>
        <taxon>Cytophagia</taxon>
        <taxon>Cytophagales</taxon>
        <taxon>Cyclobacteriaceae</taxon>
        <taxon>Algoriphagus</taxon>
    </lineage>
</organism>
<dbReference type="RefSeq" id="WP_338227275.1">
    <property type="nucleotide sequence ID" value="NZ_BTPE01000002.1"/>
</dbReference>
<gene>
    <name evidence="2" type="ORF">Ataiwa_07270</name>
</gene>
<evidence type="ECO:0000313" key="2">
    <source>
        <dbReference type="EMBL" id="GMQ32455.1"/>
    </source>
</evidence>
<evidence type="ECO:0008006" key="4">
    <source>
        <dbReference type="Google" id="ProtNLM"/>
    </source>
</evidence>